<feature type="transmembrane region" description="Helical" evidence="2">
    <location>
        <begin position="69"/>
        <end position="89"/>
    </location>
</feature>
<dbReference type="Proteomes" id="UP000324585">
    <property type="component" value="Unassembled WGS sequence"/>
</dbReference>
<keyword evidence="2" id="KW-0472">Membrane</keyword>
<sequence length="446" mass="49088">MISSVFGREPAAAHAKKDMLLSMWSLWESATKATHQIASMDSKKARNALYGWSRAGVHPANSLSVQRSFAMLLLMVSVVAMITVLVSRLGSLRSKTPSWCMSKRRWMRAALWFDLSFYLFLAATTFVHEADYWTYVHAKFPAIFESLHIALAVRALVISLLILECLFESTTSAEKYAYFFVFGLYVVVNGLYLCLVLPSLLDARVNALIPLGQSLRSALGILLCIMYLAELNEEGLREGGVFKVWSSWEPNGVPWQACDIVYDDLEKGYGFSSACGEAGARNDSRLLVSCSDDAYSDMIETFERLPERVEIASRRNVGLEFQTDGSGASARASRTREHHRPAKGACSRQQELESRRLLSSRATRQGGPSPGRQLVTTSASLLAEHGSEHDGASSVAASSPRTRRCIDSLHESVEAMACSAGHRKYYCRPSADAAGTADAQARISLV</sequence>
<evidence type="ECO:0000256" key="2">
    <source>
        <dbReference type="SAM" id="Phobius"/>
    </source>
</evidence>
<name>A0A5J4Z2R6_PORPP</name>
<dbReference type="AlphaFoldDB" id="A0A5J4Z2R6"/>
<comment type="caution">
    <text evidence="3">The sequence shown here is derived from an EMBL/GenBank/DDBJ whole genome shotgun (WGS) entry which is preliminary data.</text>
</comment>
<evidence type="ECO:0000313" key="3">
    <source>
        <dbReference type="EMBL" id="KAA8497558.1"/>
    </source>
</evidence>
<evidence type="ECO:0000313" key="4">
    <source>
        <dbReference type="Proteomes" id="UP000324585"/>
    </source>
</evidence>
<feature type="region of interest" description="Disordered" evidence="1">
    <location>
        <begin position="322"/>
        <end position="374"/>
    </location>
</feature>
<accession>A0A5J4Z2R6</accession>
<keyword evidence="2" id="KW-0812">Transmembrane</keyword>
<gene>
    <name evidence="3" type="ORF">FVE85_5143</name>
</gene>
<feature type="transmembrane region" description="Helical" evidence="2">
    <location>
        <begin position="147"/>
        <end position="167"/>
    </location>
</feature>
<evidence type="ECO:0000256" key="1">
    <source>
        <dbReference type="SAM" id="MobiDB-lite"/>
    </source>
</evidence>
<proteinExistence type="predicted"/>
<feature type="transmembrane region" description="Helical" evidence="2">
    <location>
        <begin position="109"/>
        <end position="127"/>
    </location>
</feature>
<feature type="transmembrane region" description="Helical" evidence="2">
    <location>
        <begin position="179"/>
        <end position="201"/>
    </location>
</feature>
<protein>
    <submittedName>
        <fullName evidence="3">Uncharacterized protein</fullName>
    </submittedName>
</protein>
<keyword evidence="4" id="KW-1185">Reference proteome</keyword>
<organism evidence="3 4">
    <name type="scientific">Porphyridium purpureum</name>
    <name type="common">Red alga</name>
    <name type="synonym">Porphyridium cruentum</name>
    <dbReference type="NCBI Taxonomy" id="35688"/>
    <lineage>
        <taxon>Eukaryota</taxon>
        <taxon>Rhodophyta</taxon>
        <taxon>Bangiophyceae</taxon>
        <taxon>Porphyridiales</taxon>
        <taxon>Porphyridiaceae</taxon>
        <taxon>Porphyridium</taxon>
    </lineage>
</organism>
<keyword evidence="2" id="KW-1133">Transmembrane helix</keyword>
<reference evidence="4" key="1">
    <citation type="journal article" date="2019" name="Nat. Commun.">
        <title>Expansion of phycobilisome linker gene families in mesophilic red algae.</title>
        <authorList>
            <person name="Lee J."/>
            <person name="Kim D."/>
            <person name="Bhattacharya D."/>
            <person name="Yoon H.S."/>
        </authorList>
    </citation>
    <scope>NUCLEOTIDE SEQUENCE [LARGE SCALE GENOMIC DNA]</scope>
    <source>
        <strain evidence="4">CCMP 1328</strain>
    </source>
</reference>
<dbReference type="EMBL" id="VRMN01000001">
    <property type="protein sequence ID" value="KAA8497558.1"/>
    <property type="molecule type" value="Genomic_DNA"/>
</dbReference>